<proteinExistence type="predicted"/>
<reference evidence="1" key="1">
    <citation type="submission" date="2019-08" db="EMBL/GenBank/DDBJ databases">
        <title>Genome sequence of Clostridiales bacterium MT110.</title>
        <authorList>
            <person name="Cao J."/>
        </authorList>
    </citation>
    <scope>NUCLEOTIDE SEQUENCE</scope>
    <source>
        <strain evidence="1">MT110</strain>
    </source>
</reference>
<evidence type="ECO:0000313" key="2">
    <source>
        <dbReference type="Proteomes" id="UP000594014"/>
    </source>
</evidence>
<dbReference type="Proteomes" id="UP000594014">
    <property type="component" value="Chromosome"/>
</dbReference>
<protein>
    <submittedName>
        <fullName evidence="1">TetR/AcrR family transcriptional regulator</fullName>
    </submittedName>
</protein>
<dbReference type="EMBL" id="CP042469">
    <property type="protein sequence ID" value="QOX64950.1"/>
    <property type="molecule type" value="Genomic_DNA"/>
</dbReference>
<keyword evidence="2" id="KW-1185">Reference proteome</keyword>
<accession>A0ACD1AFL8</accession>
<sequence>MKEKSFDRKQELLDAALTEFIEYSYGEASLNNIIKNAGISKGTFYYHFADKQALYLSLIQGTVDAKMEFLERRLKDYVHDDDMNIFETLKLQARFGIEFAIEKPKYYLLGMMFLKEKGNKIYDAVMDMLDNTTESYYDSLIEKAMSRGDLREGLSPAYIKRMLTYLLYHYDEIFDIKREELDFDQMIANFNQLIDFIWHGLGADQSQF</sequence>
<gene>
    <name evidence="1" type="ORF">FRZ06_17155</name>
</gene>
<name>A0ACD1AFL8_9FIRM</name>
<organism evidence="1 2">
    <name type="scientific">Anoxybacterium hadale</name>
    <dbReference type="NCBI Taxonomy" id="3408580"/>
    <lineage>
        <taxon>Bacteria</taxon>
        <taxon>Bacillati</taxon>
        <taxon>Bacillota</taxon>
        <taxon>Clostridia</taxon>
        <taxon>Peptostreptococcales</taxon>
        <taxon>Anaerovoracaceae</taxon>
        <taxon>Anoxybacterium</taxon>
    </lineage>
</organism>
<evidence type="ECO:0000313" key="1">
    <source>
        <dbReference type="EMBL" id="QOX64950.1"/>
    </source>
</evidence>